<reference evidence="1 2" key="1">
    <citation type="journal article" date="2018" name="Microb. Genom.">
        <title>Expanding an expanded genome: long-read sequencing of Trypanosoma cruzi.</title>
        <authorList>
            <person name="Berna L."/>
            <person name="Rodriguez M."/>
            <person name="Chiribao M.L."/>
            <person name="Parodi-Talice A."/>
            <person name="Pita S."/>
            <person name="Rijo G."/>
            <person name="Alvarez-Valin F."/>
            <person name="Robello C."/>
        </authorList>
    </citation>
    <scope>NUCLEOTIDE SEQUENCE [LARGE SCALE GENOMIC DNA]</scope>
    <source>
        <strain evidence="1 2">Dm28c</strain>
    </source>
</reference>
<sequence>MRRVVCMQGKHTAGSLVRTESLRRTRLPRVFATHLVIWPLRSQLECVTRTVMSAASVSRSWRIWKPSSSMNMRLVETSRWDVDELKDIQQRGTHEDYRLDYFNEMKRKEASAASEAQLHDLLREVRAIVKRPLNQTNMDILRRVVDRQEYLMQLRARKANEDYPQIVYP</sequence>
<dbReference type="VEuPathDB" id="TriTrypDB:Tc_MARK_1611"/>
<dbReference type="VEuPathDB" id="TriTrypDB:TCSYLVIO_002898"/>
<dbReference type="VEuPathDB" id="TriTrypDB:BCY84_12499"/>
<dbReference type="VEuPathDB" id="TriTrypDB:TCDM_11736"/>
<dbReference type="AlphaFoldDB" id="A0A2V2UKH3"/>
<dbReference type="VEuPathDB" id="TriTrypDB:TcCL_NonESM08497"/>
<accession>A0A2V2UKH3</accession>
<dbReference type="EMBL" id="PRFA01000218">
    <property type="protein sequence ID" value="PWU84561.1"/>
    <property type="molecule type" value="Genomic_DNA"/>
</dbReference>
<comment type="caution">
    <text evidence="1">The sequence shown here is derived from an EMBL/GenBank/DDBJ whole genome shotgun (WGS) entry which is preliminary data.</text>
</comment>
<dbReference type="Proteomes" id="UP000246121">
    <property type="component" value="Unassembled WGS sequence"/>
</dbReference>
<evidence type="ECO:0000313" key="1">
    <source>
        <dbReference type="EMBL" id="PWU84561.1"/>
    </source>
</evidence>
<dbReference type="VEuPathDB" id="TriTrypDB:C4B63_218g32"/>
<dbReference type="VEuPathDB" id="TriTrypDB:TcYC6_0106240"/>
<dbReference type="VEuPathDB" id="TriTrypDB:TcBrA4_0032820"/>
<gene>
    <name evidence="1" type="ORF">C4B63_218g32</name>
</gene>
<name>A0A2V2UKH3_TRYCR</name>
<dbReference type="VEuPathDB" id="TriTrypDB:C3747_263g55"/>
<organism evidence="1 2">
    <name type="scientific">Trypanosoma cruzi</name>
    <dbReference type="NCBI Taxonomy" id="5693"/>
    <lineage>
        <taxon>Eukaryota</taxon>
        <taxon>Discoba</taxon>
        <taxon>Euglenozoa</taxon>
        <taxon>Kinetoplastea</taxon>
        <taxon>Metakinetoplastina</taxon>
        <taxon>Trypanosomatida</taxon>
        <taxon>Trypanosomatidae</taxon>
        <taxon>Trypanosoma</taxon>
        <taxon>Schizotrypanum</taxon>
    </lineage>
</organism>
<protein>
    <submittedName>
        <fullName evidence="1">Uncharacterized protein</fullName>
    </submittedName>
</protein>
<evidence type="ECO:0000313" key="2">
    <source>
        <dbReference type="Proteomes" id="UP000246121"/>
    </source>
</evidence>
<dbReference type="VEuPathDB" id="TriTrypDB:TcG_09525"/>
<dbReference type="VEuPathDB" id="TriTrypDB:TcCLB.510087.90"/>
<proteinExistence type="predicted"/>